<dbReference type="Gene3D" id="1.10.472.100">
    <property type="entry name" value="Presenilin"/>
    <property type="match status" value="1"/>
</dbReference>
<protein>
    <recommendedName>
        <fullName evidence="4">Presenilin</fullName>
    </recommendedName>
</protein>
<dbReference type="InterPro" id="IPR001108">
    <property type="entry name" value="Peptidase_A22A"/>
</dbReference>
<evidence type="ECO:0000313" key="2">
    <source>
        <dbReference type="EMBL" id="KAL3072831.1"/>
    </source>
</evidence>
<gene>
    <name evidence="2" type="ORF">niasHS_017805</name>
</gene>
<dbReference type="PANTHER" id="PTHR10202">
    <property type="entry name" value="PRESENILIN"/>
    <property type="match status" value="1"/>
</dbReference>
<name>A0ABD2I0Q4_HETSC</name>
<keyword evidence="1" id="KW-0472">Membrane</keyword>
<keyword evidence="1" id="KW-1133">Transmembrane helix</keyword>
<dbReference type="EMBL" id="JBICCN010000373">
    <property type="protein sequence ID" value="KAL3072831.1"/>
    <property type="molecule type" value="Genomic_DNA"/>
</dbReference>
<accession>A0ABD2I0Q4</accession>
<keyword evidence="3" id="KW-1185">Reference proteome</keyword>
<feature type="transmembrane region" description="Helical" evidence="1">
    <location>
        <begin position="279"/>
        <end position="299"/>
    </location>
</feature>
<dbReference type="InterPro" id="IPR042524">
    <property type="entry name" value="Presenilin_C"/>
</dbReference>
<feature type="transmembrane region" description="Helical" evidence="1">
    <location>
        <begin position="21"/>
        <end position="40"/>
    </location>
</feature>
<dbReference type="Pfam" id="PF01080">
    <property type="entry name" value="Presenilin"/>
    <property type="match status" value="1"/>
</dbReference>
<reference evidence="2 3" key="1">
    <citation type="submission" date="2024-10" db="EMBL/GenBank/DDBJ databases">
        <authorList>
            <person name="Kim D."/>
        </authorList>
    </citation>
    <scope>NUCLEOTIDE SEQUENCE [LARGE SCALE GENOMIC DNA]</scope>
    <source>
        <strain evidence="2">Taebaek</strain>
    </source>
</reference>
<feature type="transmembrane region" description="Helical" evidence="1">
    <location>
        <begin position="60"/>
        <end position="80"/>
    </location>
</feature>
<keyword evidence="1" id="KW-0812">Transmembrane</keyword>
<proteinExistence type="predicted"/>
<sequence length="343" mass="37989">MDHFLNSFVSDNELSTGMVTVIGHVFLCALFSTFLWNWLYAAKCDFAFLWSSADTSLLSVPVLFVCLVATIASAIAFLMVFSWKRTVVFIVQLAHLCLLFTLPLNIFADFLDFVPIGYSLQLFSLFVLVFLYFTFGSLALFTDRISARVQRLLVVLNCSFITVVLLRCFPHNTIWQIILLDIVWDSFSVLAGPVRKMFENSHEYGEKMVRCVLFSAADEQSDAKEETAAPAEATFISNAPGERNANDALGGVQLGLGDFVLFALLVARAWSDHPTGAAAALVGIAIGLFANFIVALSYARKMDTFFFVPALPCPMLLGMGLHFGILFAIKMFVQAKEMEAIIL</sequence>
<feature type="transmembrane region" description="Helical" evidence="1">
    <location>
        <begin position="87"/>
        <end position="108"/>
    </location>
</feature>
<dbReference type="AlphaFoldDB" id="A0ABD2I0Q4"/>
<feature type="transmembrane region" description="Helical" evidence="1">
    <location>
        <begin position="305"/>
        <end position="329"/>
    </location>
</feature>
<feature type="transmembrane region" description="Helical" evidence="1">
    <location>
        <begin position="120"/>
        <end position="141"/>
    </location>
</feature>
<comment type="caution">
    <text evidence="2">The sequence shown here is derived from an EMBL/GenBank/DDBJ whole genome shotgun (WGS) entry which is preliminary data.</text>
</comment>
<evidence type="ECO:0000256" key="1">
    <source>
        <dbReference type="SAM" id="Phobius"/>
    </source>
</evidence>
<dbReference type="PANTHER" id="PTHR10202:SF25">
    <property type="entry name" value="PRESENILIN SPE-4"/>
    <property type="match status" value="1"/>
</dbReference>
<organism evidence="2 3">
    <name type="scientific">Heterodera schachtii</name>
    <name type="common">Sugarbeet cyst nematode worm</name>
    <name type="synonym">Tylenchus schachtii</name>
    <dbReference type="NCBI Taxonomy" id="97005"/>
    <lineage>
        <taxon>Eukaryota</taxon>
        <taxon>Metazoa</taxon>
        <taxon>Ecdysozoa</taxon>
        <taxon>Nematoda</taxon>
        <taxon>Chromadorea</taxon>
        <taxon>Rhabditida</taxon>
        <taxon>Tylenchina</taxon>
        <taxon>Tylenchomorpha</taxon>
        <taxon>Tylenchoidea</taxon>
        <taxon>Heteroderidae</taxon>
        <taxon>Heteroderinae</taxon>
        <taxon>Heterodera</taxon>
    </lineage>
</organism>
<dbReference type="Proteomes" id="UP001620645">
    <property type="component" value="Unassembled WGS sequence"/>
</dbReference>
<evidence type="ECO:0008006" key="4">
    <source>
        <dbReference type="Google" id="ProtNLM"/>
    </source>
</evidence>
<feature type="transmembrane region" description="Helical" evidence="1">
    <location>
        <begin position="153"/>
        <end position="178"/>
    </location>
</feature>
<evidence type="ECO:0000313" key="3">
    <source>
        <dbReference type="Proteomes" id="UP001620645"/>
    </source>
</evidence>
<feature type="transmembrane region" description="Helical" evidence="1">
    <location>
        <begin position="248"/>
        <end position="267"/>
    </location>
</feature>